<proteinExistence type="predicted"/>
<sequence length="846" mass="97988">MASRSCRSLILGLRSYGKKSVGFRYVPCTRRYKSFKVIIEEPRKYENPILEKYFDEFNEYLTDPRVPALLRDKLLISKLQALIESPSDPEKLDIVTYVLNEWRKLKNFGDEEKKGEDTIPLDLAINVFETMYDQFAHSESSAAFDHLVKQLLRNLNKLPNRTLILLIDLVSQRGIDIESILLSLRDRVDEQFVVDYLDILKKMNKLNLQVFETLINMRVDDCLITNLNRYIEGIFENDMPEVHCFENMEKNLDRIQLLLVDIIAKADLGKVSIDSILVLLKLVNELAQVNFCEKTKESLQSLIDHLDLRSSELEAKILDGAIDESLLYILLFKSKEENGRLFAKIISCIDKTNTRNSLELTIVSKLLNSTDSATCHESLLEVIKLGEGKTITTSIFERISPILAKYFSESVPAINKYCQSQGIEPSAQVFKGLIDEAIFRKDHLAALKILEDSKVYVNWIEHVGDPAVAKTFNDLIQCTMSDLSIKEAFPIFKKIRAYLPTEINIDTINCMVDKMLECDLVGDVIETLKRELPKFKDEKIRLPIEQPYGYKYLNLFNKLHDYAITNTADPSAYNNWHLFINLYKYFHIPSDRVLPTLKFFCRNKRFHGALLIFNKMVHQYQLHGKHSFQPPSKEMYTYLLNEFGDNLYEEGVIEIHDWLKMDTNIAQQGLELNNVIMNAYCNLQDVAKVRDLFLSASVQGFLDETSAVTMIKAYTYNDLQYVENFWNNLSTFGLIPDYKMYRQYLIAYAYHGQTEKAFALLEEIDDYDLSVNEDLLVSLHNFCYLEDKQAEIRKVARSKYPQLWSNVEQSKMLIGTDGYRPHEHFLVDGSTKEKPKAIDQPEDLKS</sequence>
<dbReference type="InterPro" id="IPR011990">
    <property type="entry name" value="TPR-like_helical_dom_sf"/>
</dbReference>
<keyword evidence="3" id="KW-1185">Reference proteome</keyword>
<dbReference type="Proteomes" id="UP001202479">
    <property type="component" value="Unassembled WGS sequence"/>
</dbReference>
<dbReference type="PANTHER" id="PTHR47932:SF44">
    <property type="entry name" value="MIOREX COMPLEX COMPONENT 1"/>
    <property type="match status" value="1"/>
</dbReference>
<dbReference type="AlphaFoldDB" id="A0AAI9SXG3"/>
<dbReference type="Gene3D" id="1.25.40.10">
    <property type="entry name" value="Tetratricopeptide repeat domain"/>
    <property type="match status" value="1"/>
</dbReference>
<comment type="caution">
    <text evidence="2">The sequence shown here is derived from an EMBL/GenBank/DDBJ whole genome shotgun (WGS) entry which is preliminary data.</text>
</comment>
<accession>A0AAI9SXG3</accession>
<reference evidence="2" key="1">
    <citation type="journal article" date="2022" name="DNA Res.">
        <title>Genome analysis of five recently described species of the CUG-Ser clade uncovers Candida theae as a new hybrid lineage with pathogenic potential in the Candida parapsilosis species complex.</title>
        <authorList>
            <person name="Mixao V."/>
            <person name="Del Olmo V."/>
            <person name="Hegedusova E."/>
            <person name="Saus E."/>
            <person name="Pryszcz L."/>
            <person name="Cillingova A."/>
            <person name="Nosek J."/>
            <person name="Gabaldon T."/>
        </authorList>
    </citation>
    <scope>NUCLEOTIDE SEQUENCE</scope>
    <source>
        <strain evidence="2">CBS 10844</strain>
    </source>
</reference>
<evidence type="ECO:0008006" key="4">
    <source>
        <dbReference type="Google" id="ProtNLM"/>
    </source>
</evidence>
<evidence type="ECO:0000313" key="2">
    <source>
        <dbReference type="EMBL" id="KAI3404507.2"/>
    </source>
</evidence>
<protein>
    <recommendedName>
        <fullName evidence="4">Mitochondrial group I intron splicing factor CCM1</fullName>
    </recommendedName>
</protein>
<evidence type="ECO:0000313" key="3">
    <source>
        <dbReference type="Proteomes" id="UP001202479"/>
    </source>
</evidence>
<keyword evidence="1" id="KW-0677">Repeat</keyword>
<evidence type="ECO:0000256" key="1">
    <source>
        <dbReference type="ARBA" id="ARBA00022737"/>
    </source>
</evidence>
<gene>
    <name evidence="2" type="ORF">KGF56_002699</name>
</gene>
<organism evidence="2 3">
    <name type="scientific">Candida oxycetoniae</name>
    <dbReference type="NCBI Taxonomy" id="497107"/>
    <lineage>
        <taxon>Eukaryota</taxon>
        <taxon>Fungi</taxon>
        <taxon>Dikarya</taxon>
        <taxon>Ascomycota</taxon>
        <taxon>Saccharomycotina</taxon>
        <taxon>Pichiomycetes</taxon>
        <taxon>Debaryomycetaceae</taxon>
        <taxon>Candida/Lodderomyces clade</taxon>
        <taxon>Candida</taxon>
    </lineage>
</organism>
<name>A0AAI9SXG3_9ASCO</name>
<dbReference type="GeneID" id="73380316"/>
<dbReference type="PANTHER" id="PTHR47932">
    <property type="entry name" value="ATPASE EXPRESSION PROTEIN 3"/>
    <property type="match status" value="1"/>
</dbReference>
<dbReference type="EMBL" id="JAHUZD010000095">
    <property type="protein sequence ID" value="KAI3404507.2"/>
    <property type="molecule type" value="Genomic_DNA"/>
</dbReference>
<dbReference type="RefSeq" id="XP_049180252.1">
    <property type="nucleotide sequence ID" value="XM_049323957.1"/>
</dbReference>